<dbReference type="SUPFAM" id="SSF52172">
    <property type="entry name" value="CheY-like"/>
    <property type="match status" value="1"/>
</dbReference>
<dbReference type="InterPro" id="IPR024181">
    <property type="entry name" value="Chemotax_regulator_CheV"/>
</dbReference>
<dbReference type="SUPFAM" id="SSF50341">
    <property type="entry name" value="CheW-like"/>
    <property type="match status" value="1"/>
</dbReference>
<dbReference type="PANTHER" id="PTHR47233:SF3">
    <property type="entry name" value="CHEMOTAXIS PROTEIN CHEV"/>
    <property type="match status" value="1"/>
</dbReference>
<dbReference type="PANTHER" id="PTHR47233">
    <property type="entry name" value="CHEMOTAXIS PROTEIN CHEV"/>
    <property type="match status" value="1"/>
</dbReference>
<dbReference type="InterPro" id="IPR001789">
    <property type="entry name" value="Sig_transdc_resp-reg_receiver"/>
</dbReference>
<dbReference type="AlphaFoldDB" id="A0A644ZUZ4"/>
<dbReference type="PIRSF" id="PIRSF002867">
    <property type="entry name" value="CheV"/>
    <property type="match status" value="1"/>
</dbReference>
<dbReference type="GO" id="GO:0000160">
    <property type="term" value="P:phosphorelay signal transduction system"/>
    <property type="evidence" value="ECO:0007669"/>
    <property type="project" value="InterPro"/>
</dbReference>
<dbReference type="Gene3D" id="2.40.50.180">
    <property type="entry name" value="CheA-289, Domain 4"/>
    <property type="match status" value="1"/>
</dbReference>
<gene>
    <name evidence="3" type="primary">cheV_7</name>
    <name evidence="3" type="ORF">SDC9_91341</name>
</gene>
<dbReference type="PROSITE" id="PS50851">
    <property type="entry name" value="CHEW"/>
    <property type="match status" value="1"/>
</dbReference>
<dbReference type="Gene3D" id="3.40.50.2300">
    <property type="match status" value="1"/>
</dbReference>
<evidence type="ECO:0000313" key="3">
    <source>
        <dbReference type="EMBL" id="MPM44662.1"/>
    </source>
</evidence>
<dbReference type="GO" id="GO:0006935">
    <property type="term" value="P:chemotaxis"/>
    <property type="evidence" value="ECO:0007669"/>
    <property type="project" value="InterPro"/>
</dbReference>
<dbReference type="PROSITE" id="PS50110">
    <property type="entry name" value="RESPONSE_REGULATORY"/>
    <property type="match status" value="1"/>
</dbReference>
<dbReference type="Gene3D" id="2.30.30.40">
    <property type="entry name" value="SH3 Domains"/>
    <property type="match status" value="1"/>
</dbReference>
<comment type="caution">
    <text evidence="3">The sequence shown here is derived from an EMBL/GenBank/DDBJ whole genome shotgun (WGS) entry which is preliminary data.</text>
</comment>
<name>A0A644ZUZ4_9ZZZZ</name>
<dbReference type="Pfam" id="PF01584">
    <property type="entry name" value="CheW"/>
    <property type="match status" value="1"/>
</dbReference>
<evidence type="ECO:0000259" key="2">
    <source>
        <dbReference type="PROSITE" id="PS50851"/>
    </source>
</evidence>
<dbReference type="InterPro" id="IPR011006">
    <property type="entry name" value="CheY-like_superfamily"/>
</dbReference>
<protein>
    <submittedName>
        <fullName evidence="3">Chemotaxis protein CheV</fullName>
    </submittedName>
</protein>
<dbReference type="EMBL" id="VSSQ01010564">
    <property type="protein sequence ID" value="MPM44662.1"/>
    <property type="molecule type" value="Genomic_DNA"/>
</dbReference>
<organism evidence="3">
    <name type="scientific">bioreactor metagenome</name>
    <dbReference type="NCBI Taxonomy" id="1076179"/>
    <lineage>
        <taxon>unclassified sequences</taxon>
        <taxon>metagenomes</taxon>
        <taxon>ecological metagenomes</taxon>
    </lineage>
</organism>
<dbReference type="InterPro" id="IPR002545">
    <property type="entry name" value="CheW-lke_dom"/>
</dbReference>
<evidence type="ECO:0000259" key="1">
    <source>
        <dbReference type="PROSITE" id="PS50110"/>
    </source>
</evidence>
<accession>A0A644ZUZ4</accession>
<dbReference type="InterPro" id="IPR036061">
    <property type="entry name" value="CheW-like_dom_sf"/>
</dbReference>
<proteinExistence type="predicted"/>
<dbReference type="SMART" id="SM00260">
    <property type="entry name" value="CheW"/>
    <property type="match status" value="1"/>
</dbReference>
<dbReference type="Pfam" id="PF00072">
    <property type="entry name" value="Response_reg"/>
    <property type="match status" value="1"/>
</dbReference>
<feature type="domain" description="CheW-like" evidence="2">
    <location>
        <begin position="1"/>
        <end position="137"/>
    </location>
</feature>
<feature type="domain" description="Response regulatory" evidence="1">
    <location>
        <begin position="158"/>
        <end position="283"/>
    </location>
</feature>
<dbReference type="SMART" id="SM00448">
    <property type="entry name" value="REC"/>
    <property type="match status" value="1"/>
</dbReference>
<sequence length="288" mass="32273">MEFKINDNLFGINVAKVREIMMSAPVTPMPLTHPSVEGVFKPRDLVITVFDLPKYLYGEKQGHGDKDLFIITYFNKMYIAFRVTSVEGIYRISWSDLQKPDKTLSGGQEGIATGIVQINGSIVTILDFEKIVSEVSPSASIQVNDINKLGQREKNNLPIIIAEDSIVLSRMILESLTKAGFTNLNKFDNGQEAWEFIEALQDSPNLNEKVSLVITDIEMPKMDGHRLTKLIKSNTKLKNIPVIIFSSMINDELYRKGKQLGADEQISKPEISELVGVIDTLLGKSRKK</sequence>
<reference evidence="3" key="1">
    <citation type="submission" date="2019-08" db="EMBL/GenBank/DDBJ databases">
        <authorList>
            <person name="Kucharzyk K."/>
            <person name="Murdoch R.W."/>
            <person name="Higgins S."/>
            <person name="Loffler F."/>
        </authorList>
    </citation>
    <scope>NUCLEOTIDE SEQUENCE</scope>
</reference>